<protein>
    <submittedName>
        <fullName evidence="7">Helicase C-terminal domain-containing protein</fullName>
    </submittedName>
</protein>
<dbReference type="PANTHER" id="PTHR44533">
    <property type="entry name" value="DEAD/H RNA HELICASE, PUTATIVE-RELATED"/>
    <property type="match status" value="1"/>
</dbReference>
<keyword evidence="2" id="KW-0067">ATP-binding</keyword>
<evidence type="ECO:0000259" key="4">
    <source>
        <dbReference type="PROSITE" id="PS51194"/>
    </source>
</evidence>
<evidence type="ECO:0000256" key="2">
    <source>
        <dbReference type="ARBA" id="ARBA00022806"/>
    </source>
</evidence>
<evidence type="ECO:0000313" key="6">
    <source>
        <dbReference type="Proteomes" id="UP000274131"/>
    </source>
</evidence>
<dbReference type="GO" id="GO:0016787">
    <property type="term" value="F:hydrolase activity"/>
    <property type="evidence" value="ECO:0007669"/>
    <property type="project" value="UniProtKB-KW"/>
</dbReference>
<sequence length="680" mass="77860">VLLQLGTATKNIVNTVLELRADEKLPAICFNDDRVVCELLAKKVFAYFEREQNIFEATPEFKKNFEIKDEEKLLKIAKRKRDELSKKREKMKKKTGRRGEDDDGGQDVMETERMGDDDEFDPLAARRLKLRNVLAKYKLHVRHYDEDFVEEVKKRLVKFKNRRESTKILLKLIERGIAYHHEGLNAPERGCIEMLFRSGYIGLLFSTSTLALGINMPCKTVLFGVDTPNLTPLQFRQMSGRAGRRGFDHSGNVIFMSIPTSKIRRLLTASLSSLRGNLPFTVSYFLRLFMFVYQRNETAVAVPSDSSTGIEKRFKAALALLKNSFILHTCSSKRAEVLEKQTKLFAIYSFQLLRWLDLLDSEGMPKGLAPVAAHLWSEEPGNLIFVYLLQNGVFHRLCDRASTTGSSLEIKKELINIFAHLFTNTRLPLTWDPNDETSYPHDSEAAVFLKDLPEECEVFLNTYNKKVEELWRDFLTLVGTDSALKIHSDVYSFTGKSVFSLNSLLHDVVRPCCEEFTFDSGLFPVRLTNPLDHRGNKVYFNAYAYDFYTSGSKKLLNRCNNLDDRSSWLSIRNFSVTLKKIATGLTEVCRAILKWFALVAVLGGGVFREERFTETTFLPVRDMISLEIVPGQVVPVGNVLRYAWGVLREYLGGRFDVNDLFPLSDLETWGSEIRMELHSV</sequence>
<dbReference type="Pfam" id="PF00271">
    <property type="entry name" value="Helicase_C"/>
    <property type="match status" value="1"/>
</dbReference>
<feature type="region of interest" description="Disordered" evidence="3">
    <location>
        <begin position="85"/>
        <end position="113"/>
    </location>
</feature>
<dbReference type="Proteomes" id="UP000274131">
    <property type="component" value="Unassembled WGS sequence"/>
</dbReference>
<dbReference type="InterPro" id="IPR059032">
    <property type="entry name" value="WHD_DDX60"/>
</dbReference>
<evidence type="ECO:0000256" key="1">
    <source>
        <dbReference type="ARBA" id="ARBA00022801"/>
    </source>
</evidence>
<organism evidence="7">
    <name type="scientific">Enterobius vermicularis</name>
    <name type="common">Human pinworm</name>
    <dbReference type="NCBI Taxonomy" id="51028"/>
    <lineage>
        <taxon>Eukaryota</taxon>
        <taxon>Metazoa</taxon>
        <taxon>Ecdysozoa</taxon>
        <taxon>Nematoda</taxon>
        <taxon>Chromadorea</taxon>
        <taxon>Rhabditida</taxon>
        <taxon>Spirurina</taxon>
        <taxon>Oxyuridomorpha</taxon>
        <taxon>Oxyuroidea</taxon>
        <taxon>Oxyuridae</taxon>
        <taxon>Enterobius</taxon>
    </lineage>
</organism>
<feature type="compositionally biased region" description="Basic residues" evidence="3">
    <location>
        <begin position="87"/>
        <end position="96"/>
    </location>
</feature>
<dbReference type="EMBL" id="UXUI01008708">
    <property type="protein sequence ID" value="VDD92193.1"/>
    <property type="molecule type" value="Genomic_DNA"/>
</dbReference>
<gene>
    <name evidence="5" type="ORF">EVEC_LOCUS6944</name>
</gene>
<dbReference type="PROSITE" id="PS51194">
    <property type="entry name" value="HELICASE_CTER"/>
    <property type="match status" value="1"/>
</dbReference>
<evidence type="ECO:0000256" key="3">
    <source>
        <dbReference type="SAM" id="MobiDB-lite"/>
    </source>
</evidence>
<keyword evidence="2" id="KW-0347">Helicase</keyword>
<proteinExistence type="predicted"/>
<keyword evidence="6" id="KW-1185">Reference proteome</keyword>
<feature type="domain" description="Helicase C-terminal" evidence="4">
    <location>
        <begin position="144"/>
        <end position="286"/>
    </location>
</feature>
<dbReference type="PANTHER" id="PTHR44533:SF4">
    <property type="entry name" value="DEAD_H RNA HELICASE, PUTATIVE-RELATED"/>
    <property type="match status" value="1"/>
</dbReference>
<keyword evidence="1" id="KW-0378">Hydrolase</keyword>
<dbReference type="AlphaFoldDB" id="A0A0N4VAD5"/>
<dbReference type="STRING" id="51028.A0A0N4VAD5"/>
<evidence type="ECO:0000313" key="7">
    <source>
        <dbReference type="WBParaSite" id="EVEC_0000742301-mRNA-1"/>
    </source>
</evidence>
<reference evidence="7" key="1">
    <citation type="submission" date="2017-02" db="UniProtKB">
        <authorList>
            <consortium name="WormBaseParasite"/>
        </authorList>
    </citation>
    <scope>IDENTIFICATION</scope>
</reference>
<dbReference type="GO" id="GO:0004386">
    <property type="term" value="F:helicase activity"/>
    <property type="evidence" value="ECO:0007669"/>
    <property type="project" value="UniProtKB-KW"/>
</dbReference>
<dbReference type="Gene3D" id="3.40.50.300">
    <property type="entry name" value="P-loop containing nucleotide triphosphate hydrolases"/>
    <property type="match status" value="1"/>
</dbReference>
<keyword evidence="2" id="KW-0547">Nucleotide-binding</keyword>
<dbReference type="Pfam" id="PF26076">
    <property type="entry name" value="WHD_DDX60"/>
    <property type="match status" value="1"/>
</dbReference>
<accession>A0A0N4VAD5</accession>
<dbReference type="InterPro" id="IPR001650">
    <property type="entry name" value="Helicase_C-like"/>
</dbReference>
<dbReference type="SMART" id="SM00490">
    <property type="entry name" value="HELICc"/>
    <property type="match status" value="1"/>
</dbReference>
<evidence type="ECO:0000313" key="5">
    <source>
        <dbReference type="EMBL" id="VDD92193.1"/>
    </source>
</evidence>
<reference evidence="5 6" key="2">
    <citation type="submission" date="2018-10" db="EMBL/GenBank/DDBJ databases">
        <authorList>
            <consortium name="Pathogen Informatics"/>
        </authorList>
    </citation>
    <scope>NUCLEOTIDE SEQUENCE [LARGE SCALE GENOMIC DNA]</scope>
</reference>
<dbReference type="SUPFAM" id="SSF52540">
    <property type="entry name" value="P-loop containing nucleoside triphosphate hydrolases"/>
    <property type="match status" value="1"/>
</dbReference>
<name>A0A0N4VAD5_ENTVE</name>
<dbReference type="InterPro" id="IPR027417">
    <property type="entry name" value="P-loop_NTPase"/>
</dbReference>
<dbReference type="GO" id="GO:0005737">
    <property type="term" value="C:cytoplasm"/>
    <property type="evidence" value="ECO:0007669"/>
    <property type="project" value="TreeGrafter"/>
</dbReference>
<dbReference type="InterPro" id="IPR052431">
    <property type="entry name" value="SKI2_subfamily_helicases"/>
</dbReference>
<dbReference type="WBParaSite" id="EVEC_0000742301-mRNA-1">
    <property type="protein sequence ID" value="EVEC_0000742301-mRNA-1"/>
    <property type="gene ID" value="EVEC_0000742301"/>
</dbReference>
<dbReference type="OrthoDB" id="64767at2759"/>